<evidence type="ECO:0000313" key="2">
    <source>
        <dbReference type="EMBL" id="BBM86699.1"/>
    </source>
</evidence>
<evidence type="ECO:0000313" key="3">
    <source>
        <dbReference type="Proteomes" id="UP000326354"/>
    </source>
</evidence>
<dbReference type="RefSeq" id="WP_151970745.1">
    <property type="nucleotide sequence ID" value="NZ_AP019860.1"/>
</dbReference>
<proteinExistence type="predicted"/>
<keyword evidence="1" id="KW-1133">Transmembrane helix</keyword>
<keyword evidence="1" id="KW-0812">Transmembrane</keyword>
<reference evidence="2 3" key="1">
    <citation type="submission" date="2019-08" db="EMBL/GenBank/DDBJ databases">
        <title>Complete genome sequence of Candidatus Uab amorphum.</title>
        <authorList>
            <person name="Shiratori T."/>
            <person name="Suzuki S."/>
            <person name="Kakizawa Y."/>
            <person name="Ishida K."/>
        </authorList>
    </citation>
    <scope>NUCLEOTIDE SEQUENCE [LARGE SCALE GENOMIC DNA]</scope>
    <source>
        <strain evidence="2 3">SRT547</strain>
    </source>
</reference>
<feature type="transmembrane region" description="Helical" evidence="1">
    <location>
        <begin position="182"/>
        <end position="204"/>
    </location>
</feature>
<feature type="transmembrane region" description="Helical" evidence="1">
    <location>
        <begin position="151"/>
        <end position="170"/>
    </location>
</feature>
<accession>A0A5S9IRE5</accession>
<feature type="transmembrane region" description="Helical" evidence="1">
    <location>
        <begin position="294"/>
        <end position="313"/>
    </location>
</feature>
<keyword evidence="3" id="KW-1185">Reference proteome</keyword>
<evidence type="ECO:0000256" key="1">
    <source>
        <dbReference type="SAM" id="Phobius"/>
    </source>
</evidence>
<sequence>MFLLRIYILFTATMLKMMVLIVLMALLCDMVRMIPAYATALTHGDFWEDANEYATGEQSLEQLTAKYGKNFTKIASGAFWMFLPSEKTITFHLTLATKSGGSITQILVLMIFFYILFRITISWYAKQCCCENDPFLLYHEYFYTTSIAHKLSILTSAIVVLVISYINASLETQYTHLSFHELVAVYFVLSYTSAIWFLVIKYIIDIQYIEQNRNPHDMYRDDVIAVILTIGILFFFSNSFLSILSEIIAGVLPFVLVKTIRFNVPNSKLLEEKDSLVYKYEEAMGMHSTIYREISLALIGVVILAVIIGQIFMADGLMWS</sequence>
<feature type="transmembrane region" description="Helical" evidence="1">
    <location>
        <begin position="6"/>
        <end position="27"/>
    </location>
</feature>
<dbReference type="Proteomes" id="UP000326354">
    <property type="component" value="Chromosome"/>
</dbReference>
<dbReference type="KEGG" id="uam:UABAM_05085"/>
<gene>
    <name evidence="2" type="ORF">UABAM_05085</name>
</gene>
<protein>
    <submittedName>
        <fullName evidence="2">Uncharacterized protein</fullName>
    </submittedName>
</protein>
<feature type="transmembrane region" description="Helical" evidence="1">
    <location>
        <begin position="224"/>
        <end position="257"/>
    </location>
</feature>
<organism evidence="2 3">
    <name type="scientific">Uabimicrobium amorphum</name>
    <dbReference type="NCBI Taxonomy" id="2596890"/>
    <lineage>
        <taxon>Bacteria</taxon>
        <taxon>Pseudomonadati</taxon>
        <taxon>Planctomycetota</taxon>
        <taxon>Candidatus Uabimicrobiia</taxon>
        <taxon>Candidatus Uabimicrobiales</taxon>
        <taxon>Candidatus Uabimicrobiaceae</taxon>
        <taxon>Candidatus Uabimicrobium</taxon>
    </lineage>
</organism>
<feature type="transmembrane region" description="Helical" evidence="1">
    <location>
        <begin position="106"/>
        <end position="125"/>
    </location>
</feature>
<dbReference type="AlphaFoldDB" id="A0A5S9IRE5"/>
<dbReference type="EMBL" id="AP019860">
    <property type="protein sequence ID" value="BBM86699.1"/>
    <property type="molecule type" value="Genomic_DNA"/>
</dbReference>
<keyword evidence="1" id="KW-0472">Membrane</keyword>
<name>A0A5S9IRE5_UABAM</name>